<comment type="caution">
    <text evidence="2">The sequence shown here is derived from an EMBL/GenBank/DDBJ whole genome shotgun (WGS) entry which is preliminary data.</text>
</comment>
<feature type="domain" description="DUF7745" evidence="1">
    <location>
        <begin position="18"/>
        <end position="198"/>
    </location>
</feature>
<accession>A0AAN9IWS0</accession>
<gene>
    <name evidence="2" type="ORF">RIF29_00560</name>
</gene>
<dbReference type="PANTHER" id="PTHR48154:SF1">
    <property type="entry name" value="PROTEIN, PUTATIVE-RELATED"/>
    <property type="match status" value="1"/>
</dbReference>
<dbReference type="PANTHER" id="PTHR48154">
    <property type="entry name" value="PROTEIN, PUTATIVE-RELATED"/>
    <property type="match status" value="1"/>
</dbReference>
<evidence type="ECO:0000313" key="2">
    <source>
        <dbReference type="EMBL" id="KAK7287323.1"/>
    </source>
</evidence>
<keyword evidence="3" id="KW-1185">Reference proteome</keyword>
<organism evidence="2 3">
    <name type="scientific">Crotalaria pallida</name>
    <name type="common">Smooth rattlebox</name>
    <name type="synonym">Crotalaria striata</name>
    <dbReference type="NCBI Taxonomy" id="3830"/>
    <lineage>
        <taxon>Eukaryota</taxon>
        <taxon>Viridiplantae</taxon>
        <taxon>Streptophyta</taxon>
        <taxon>Embryophyta</taxon>
        <taxon>Tracheophyta</taxon>
        <taxon>Spermatophyta</taxon>
        <taxon>Magnoliopsida</taxon>
        <taxon>eudicotyledons</taxon>
        <taxon>Gunneridae</taxon>
        <taxon>Pentapetalae</taxon>
        <taxon>rosids</taxon>
        <taxon>fabids</taxon>
        <taxon>Fabales</taxon>
        <taxon>Fabaceae</taxon>
        <taxon>Papilionoideae</taxon>
        <taxon>50 kb inversion clade</taxon>
        <taxon>genistoids sensu lato</taxon>
        <taxon>core genistoids</taxon>
        <taxon>Crotalarieae</taxon>
        <taxon>Crotalaria</taxon>
    </lineage>
</organism>
<dbReference type="InterPro" id="IPR056647">
    <property type="entry name" value="DUF7745"/>
</dbReference>
<proteinExistence type="predicted"/>
<dbReference type="EMBL" id="JAYWIO010000001">
    <property type="protein sequence ID" value="KAK7287323.1"/>
    <property type="molecule type" value="Genomic_DNA"/>
</dbReference>
<evidence type="ECO:0000313" key="3">
    <source>
        <dbReference type="Proteomes" id="UP001372338"/>
    </source>
</evidence>
<evidence type="ECO:0000259" key="1">
    <source>
        <dbReference type="Pfam" id="PF24924"/>
    </source>
</evidence>
<sequence length="202" mass="23733">MEITKNNMQSLLNMIPSIPHEIQVKFTKNYGRLLDLMRVTVNKSALSALGQYRNPDLRIFELPHLDTCPNIEEYESLLKMKIPKLDLVYHHSNLDVSERKLLNLLKLKPKSSDRVECREHKELKRKFLEKCLNELIQQQDWDDFMPLYALTIYGLLLFPYLVDVIDLAAMEVFYKFEKLGANPVSAILAETFLSMQEWRQTT</sequence>
<protein>
    <recommendedName>
        <fullName evidence="1">DUF7745 domain-containing protein</fullName>
    </recommendedName>
</protein>
<dbReference type="Pfam" id="PF24924">
    <property type="entry name" value="DUF7745"/>
    <property type="match status" value="1"/>
</dbReference>
<dbReference type="AlphaFoldDB" id="A0AAN9IWS0"/>
<dbReference type="Proteomes" id="UP001372338">
    <property type="component" value="Unassembled WGS sequence"/>
</dbReference>
<name>A0AAN9IWS0_CROPI</name>
<reference evidence="2 3" key="1">
    <citation type="submission" date="2024-01" db="EMBL/GenBank/DDBJ databases">
        <title>The genomes of 5 underutilized Papilionoideae crops provide insights into root nodulation and disease resistanc.</title>
        <authorList>
            <person name="Yuan L."/>
        </authorList>
    </citation>
    <scope>NUCLEOTIDE SEQUENCE [LARGE SCALE GENOMIC DNA]</scope>
    <source>
        <strain evidence="2">ZHUSHIDOU_FW_LH</strain>
        <tissue evidence="2">Leaf</tissue>
    </source>
</reference>